<feature type="transmembrane region" description="Helical" evidence="1">
    <location>
        <begin position="275"/>
        <end position="298"/>
    </location>
</feature>
<dbReference type="GO" id="GO:0016020">
    <property type="term" value="C:membrane"/>
    <property type="evidence" value="ECO:0007669"/>
    <property type="project" value="UniProtKB-SubCell"/>
</dbReference>
<reference evidence="2" key="1">
    <citation type="submission" date="2024-02" db="EMBL/GenBank/DDBJ databases">
        <authorList>
            <consortium name="Clinical and Environmental Microbiology Branch: Whole genome sequencing antimicrobial resistance pathogens in the healthcare setting"/>
        </authorList>
    </citation>
    <scope>NUCLEOTIDE SEQUENCE</scope>
    <source>
        <strain evidence="2">2021GO-0154</strain>
    </source>
</reference>
<evidence type="ECO:0000256" key="1">
    <source>
        <dbReference type="SAM" id="Phobius"/>
    </source>
</evidence>
<evidence type="ECO:0000313" key="2">
    <source>
        <dbReference type="EMBL" id="EMJ5135450.1"/>
    </source>
</evidence>
<feature type="transmembrane region" description="Helical" evidence="1">
    <location>
        <begin position="318"/>
        <end position="340"/>
    </location>
</feature>
<name>A0AAI9DEI2_PROST</name>
<dbReference type="EMBL" id="ABMABF030000011">
    <property type="protein sequence ID" value="EMJ5135450.1"/>
    <property type="molecule type" value="Genomic_DNA"/>
</dbReference>
<gene>
    <name evidence="2" type="ORF">RG298_003203</name>
</gene>
<comment type="caution">
    <text evidence="2">The sequence shown here is derived from an EMBL/GenBank/DDBJ whole genome shotgun (WGS) entry which is preliminary data.</text>
</comment>
<organism evidence="2">
    <name type="scientific">Providencia stuartii</name>
    <dbReference type="NCBI Taxonomy" id="588"/>
    <lineage>
        <taxon>Bacteria</taxon>
        <taxon>Pseudomonadati</taxon>
        <taxon>Pseudomonadota</taxon>
        <taxon>Gammaproteobacteria</taxon>
        <taxon>Enterobacterales</taxon>
        <taxon>Morganellaceae</taxon>
        <taxon>Providencia</taxon>
    </lineage>
</organism>
<dbReference type="CDD" id="cd13128">
    <property type="entry name" value="MATE_Wzx_like"/>
    <property type="match status" value="1"/>
</dbReference>
<keyword evidence="1" id="KW-1133">Transmembrane helix</keyword>
<feature type="transmembrane region" description="Helical" evidence="1">
    <location>
        <begin position="352"/>
        <end position="369"/>
    </location>
</feature>
<dbReference type="Pfam" id="PF13440">
    <property type="entry name" value="Polysacc_synt_3"/>
    <property type="match status" value="1"/>
</dbReference>
<dbReference type="PANTHER" id="PTHR43424:SF1">
    <property type="entry name" value="LOCUS PUTATIVE PROTEIN 1-RELATED"/>
    <property type="match status" value="1"/>
</dbReference>
<feature type="transmembrane region" description="Helical" evidence="1">
    <location>
        <begin position="75"/>
        <end position="97"/>
    </location>
</feature>
<feature type="transmembrane region" description="Helical" evidence="1">
    <location>
        <begin position="31"/>
        <end position="54"/>
    </location>
</feature>
<dbReference type="PANTHER" id="PTHR43424">
    <property type="entry name" value="LOCUS PUTATIVE PROTEIN 1-RELATED"/>
    <property type="match status" value="1"/>
</dbReference>
<feature type="transmembrane region" description="Helical" evidence="1">
    <location>
        <begin position="375"/>
        <end position="393"/>
    </location>
</feature>
<keyword evidence="1" id="KW-0812">Transmembrane</keyword>
<feature type="transmembrane region" description="Helical" evidence="1">
    <location>
        <begin position="159"/>
        <end position="179"/>
    </location>
</feature>
<feature type="transmembrane region" description="Helical" evidence="1">
    <location>
        <begin position="7"/>
        <end position="25"/>
    </location>
</feature>
<protein>
    <submittedName>
        <fullName evidence="2">Flippase</fullName>
    </submittedName>
</protein>
<dbReference type="InterPro" id="IPR052556">
    <property type="entry name" value="PolySynth_Transporter"/>
</dbReference>
<keyword evidence="1" id="KW-0472">Membrane</keyword>
<proteinExistence type="predicted"/>
<feature type="transmembrane region" description="Helical" evidence="1">
    <location>
        <begin position="103"/>
        <end position="122"/>
    </location>
</feature>
<sequence length="422" mass="48170">MLFEKSFRLIIGVFVSSMLARFLGPSNFGELNFYISLLSIATVLSSLGFSRIIVREVTKRIFHPNRVLEFITTAFFLRLLSSVSIWLIAVIISLISFDGNTKYIFVIFFSLIFISFDTFDFYAQASSKFKIVSLCRFFSFLLSSCFKLILIYFQVDLFLFIFSTLLEYIITALMFYLFLIKPNKLSLRIQKFNFYESKILLKESWPEIIAGCGAILFMRIDQIFLQVILGDNSVGIYTAGTRITEAWYFLPTAIVAATFPKLVSLKEESYEKYMAGVKIITSVLVLISIIVAITFTFTSNYIVNILYGNEYIESAHVIILHTWGSIFLCMGISSGSWLVAEKKLKLNLARNIFGLVICALANYILIPLYGVQGSAISTVIGMASAFYLFDIFHPQLRRMFIIKTQSLLPIQLINLLIKKELR</sequence>
<accession>A0AAI9DEI2</accession>
<dbReference type="AlphaFoldDB" id="A0AAI9DEI2"/>
<feature type="transmembrane region" description="Helical" evidence="1">
    <location>
        <begin position="134"/>
        <end position="153"/>
    </location>
</feature>